<organism evidence="3 4">
    <name type="scientific">Slackia piriformis</name>
    <dbReference type="NCBI Taxonomy" id="626934"/>
    <lineage>
        <taxon>Bacteria</taxon>
        <taxon>Bacillati</taxon>
        <taxon>Actinomycetota</taxon>
        <taxon>Coriobacteriia</taxon>
        <taxon>Eggerthellales</taxon>
        <taxon>Eggerthellaceae</taxon>
        <taxon>Slackia</taxon>
    </lineage>
</organism>
<feature type="region of interest" description="Disordered" evidence="1">
    <location>
        <begin position="1"/>
        <end position="32"/>
    </location>
</feature>
<comment type="caution">
    <text evidence="3">The sequence shown here is derived from an EMBL/GenBank/DDBJ whole genome shotgun (WGS) entry which is preliminary data.</text>
</comment>
<gene>
    <name evidence="3" type="ORF">KH142_06550</name>
</gene>
<evidence type="ECO:0000256" key="2">
    <source>
        <dbReference type="SAM" id="Phobius"/>
    </source>
</evidence>
<feature type="transmembrane region" description="Helical" evidence="2">
    <location>
        <begin position="71"/>
        <end position="93"/>
    </location>
</feature>
<dbReference type="EMBL" id="JAGZSV010000118">
    <property type="protein sequence ID" value="MBS6941122.1"/>
    <property type="molecule type" value="Genomic_DNA"/>
</dbReference>
<reference evidence="3" key="1">
    <citation type="submission" date="2021-02" db="EMBL/GenBank/DDBJ databases">
        <title>Infant gut strain persistence is associated with maternal origin, phylogeny, and functional potential including surface adhesion and iron acquisition.</title>
        <authorList>
            <person name="Lou Y.C."/>
        </authorList>
    </citation>
    <scope>NUCLEOTIDE SEQUENCE</scope>
    <source>
        <strain evidence="3">L2_039_000G1_dasL2_039_000G1_concoct_11</strain>
    </source>
</reference>
<keyword evidence="2" id="KW-0472">Membrane</keyword>
<proteinExistence type="predicted"/>
<dbReference type="Pfam" id="PF03350">
    <property type="entry name" value="UPF0114"/>
    <property type="match status" value="1"/>
</dbReference>
<keyword evidence="2" id="KW-1133">Transmembrane helix</keyword>
<feature type="transmembrane region" description="Helical" evidence="2">
    <location>
        <begin position="126"/>
        <end position="146"/>
    </location>
</feature>
<feature type="compositionally biased region" description="Basic and acidic residues" evidence="1">
    <location>
        <begin position="17"/>
        <end position="30"/>
    </location>
</feature>
<keyword evidence="2" id="KW-0812">Transmembrane</keyword>
<dbReference type="Proteomes" id="UP000727506">
    <property type="component" value="Unassembled WGS sequence"/>
</dbReference>
<dbReference type="AlphaFoldDB" id="A0A943UTR6"/>
<feature type="transmembrane region" description="Helical" evidence="2">
    <location>
        <begin position="192"/>
        <end position="210"/>
    </location>
</feature>
<accession>A0A943UTR6</accession>
<feature type="transmembrane region" description="Helical" evidence="2">
    <location>
        <begin position="167"/>
        <end position="186"/>
    </location>
</feature>
<evidence type="ECO:0000313" key="4">
    <source>
        <dbReference type="Proteomes" id="UP000727506"/>
    </source>
</evidence>
<dbReference type="InterPro" id="IPR005134">
    <property type="entry name" value="UPF0114"/>
</dbReference>
<protein>
    <submittedName>
        <fullName evidence="3">YqhA family protein</fullName>
    </submittedName>
</protein>
<dbReference type="PANTHER" id="PTHR31721">
    <property type="entry name" value="OS06G0710300 PROTEIN"/>
    <property type="match status" value="1"/>
</dbReference>
<dbReference type="PANTHER" id="PTHR31721:SF4">
    <property type="entry name" value="OS06G0710300 PROTEIN"/>
    <property type="match status" value="1"/>
</dbReference>
<name>A0A943UTR6_9ACTN</name>
<evidence type="ECO:0000256" key="1">
    <source>
        <dbReference type="SAM" id="MobiDB-lite"/>
    </source>
</evidence>
<sequence>MPDTVRPSENDASPACRESEHSCKNRKADPSDGAACCEKTPFACDDASAAIEAFEERRESRRRHRERKLVGYSRFIAVVPSVGLFIASMALTISTLLSTIGVTFEAACGRVDMQDMLVDYIEFADFFLLSVVLYIMSVGLYSLFVDDGIEMPSWLQIHDLDDLKEKLVGVIVVVMGVYFLGLLIHGTEPIDLLMTGLGIGAVVLTLAYFVRHIMVAHKEK</sequence>
<evidence type="ECO:0000313" key="3">
    <source>
        <dbReference type="EMBL" id="MBS6941122.1"/>
    </source>
</evidence>